<feature type="transmembrane region" description="Helical" evidence="7">
    <location>
        <begin position="149"/>
        <end position="173"/>
    </location>
</feature>
<organism evidence="9 10">
    <name type="scientific">Podospora australis</name>
    <dbReference type="NCBI Taxonomy" id="1536484"/>
    <lineage>
        <taxon>Eukaryota</taxon>
        <taxon>Fungi</taxon>
        <taxon>Dikarya</taxon>
        <taxon>Ascomycota</taxon>
        <taxon>Pezizomycotina</taxon>
        <taxon>Sordariomycetes</taxon>
        <taxon>Sordariomycetidae</taxon>
        <taxon>Sordariales</taxon>
        <taxon>Podosporaceae</taxon>
        <taxon>Podospora</taxon>
    </lineage>
</organism>
<keyword evidence="3 7" id="KW-1133">Transmembrane helix</keyword>
<gene>
    <name evidence="9" type="ORF">QBC35DRAFT_29812</name>
</gene>
<reference evidence="9" key="1">
    <citation type="journal article" date="2023" name="Mol. Phylogenet. Evol.">
        <title>Genome-scale phylogeny and comparative genomics of the fungal order Sordariales.</title>
        <authorList>
            <person name="Hensen N."/>
            <person name="Bonometti L."/>
            <person name="Westerberg I."/>
            <person name="Brannstrom I.O."/>
            <person name="Guillou S."/>
            <person name="Cros-Aarteil S."/>
            <person name="Calhoun S."/>
            <person name="Haridas S."/>
            <person name="Kuo A."/>
            <person name="Mondo S."/>
            <person name="Pangilinan J."/>
            <person name="Riley R."/>
            <person name="LaButti K."/>
            <person name="Andreopoulos B."/>
            <person name="Lipzen A."/>
            <person name="Chen C."/>
            <person name="Yan M."/>
            <person name="Daum C."/>
            <person name="Ng V."/>
            <person name="Clum A."/>
            <person name="Steindorff A."/>
            <person name="Ohm R.A."/>
            <person name="Martin F."/>
            <person name="Silar P."/>
            <person name="Natvig D.O."/>
            <person name="Lalanne C."/>
            <person name="Gautier V."/>
            <person name="Ament-Velasquez S.L."/>
            <person name="Kruys A."/>
            <person name="Hutchinson M.I."/>
            <person name="Powell A.J."/>
            <person name="Barry K."/>
            <person name="Miller A.N."/>
            <person name="Grigoriev I.V."/>
            <person name="Debuchy R."/>
            <person name="Gladieux P."/>
            <person name="Hiltunen Thoren M."/>
            <person name="Johannesson H."/>
        </authorList>
    </citation>
    <scope>NUCLEOTIDE SEQUENCE</scope>
    <source>
        <strain evidence="9">PSN309</strain>
    </source>
</reference>
<feature type="domain" description="Rhodopsin" evidence="8">
    <location>
        <begin position="50"/>
        <end position="309"/>
    </location>
</feature>
<keyword evidence="4 7" id="KW-0472">Membrane</keyword>
<evidence type="ECO:0000256" key="3">
    <source>
        <dbReference type="ARBA" id="ARBA00022989"/>
    </source>
</evidence>
<comment type="subcellular location">
    <subcellularLocation>
        <location evidence="1">Membrane</location>
        <topology evidence="1">Multi-pass membrane protein</topology>
    </subcellularLocation>
</comment>
<evidence type="ECO:0000259" key="8">
    <source>
        <dbReference type="Pfam" id="PF20684"/>
    </source>
</evidence>
<evidence type="ECO:0000256" key="1">
    <source>
        <dbReference type="ARBA" id="ARBA00004141"/>
    </source>
</evidence>
<proteinExistence type="inferred from homology"/>
<feature type="transmembrane region" description="Helical" evidence="7">
    <location>
        <begin position="214"/>
        <end position="233"/>
    </location>
</feature>
<dbReference type="PANTHER" id="PTHR33048">
    <property type="entry name" value="PTH11-LIKE INTEGRAL MEMBRANE PROTEIN (AFU_ORTHOLOGUE AFUA_5G11245)"/>
    <property type="match status" value="1"/>
</dbReference>
<keyword evidence="10" id="KW-1185">Reference proteome</keyword>
<dbReference type="Pfam" id="PF20684">
    <property type="entry name" value="Fung_rhodopsin"/>
    <property type="match status" value="1"/>
</dbReference>
<sequence>MGIYGPEGSLTGLLNATDNSNEPRQSINEAGTIIGLCATFMTIAWLCVGFRMYTRYNIVKSPGLDDLFVIFSLVTMSANLIVICLSTKSGLGEHIFSLGLLSDPPDVSVVTEFFKKSYVFNGTYCMATAFIKISLLLQYMRLYRRGTWLFTICQYTLGFTALWGLAYSIIAWFPCSNISDYWYIATDGSTNDVKCWGYGSQKIVDFKATYESHAAINVALDLLVMALPIPLYFDSDAHKKTKWGLVGIIVMGTVVNIFSLWRLAVTIQNQVTTYPTFDPTWYSPTPMVMAGLEIASACICASVPVFWGPMLSSASQLLGSIFVTHEVKVTSEHRFQGLGSRDAFGDRDLEMQTASLSRQGSEANLHNAAGSPRRKTRVEEWADKGGRNLKYQETWLQK</sequence>
<evidence type="ECO:0000256" key="6">
    <source>
        <dbReference type="SAM" id="MobiDB-lite"/>
    </source>
</evidence>
<evidence type="ECO:0000256" key="7">
    <source>
        <dbReference type="SAM" id="Phobius"/>
    </source>
</evidence>
<evidence type="ECO:0000313" key="9">
    <source>
        <dbReference type="EMBL" id="KAK4185150.1"/>
    </source>
</evidence>
<dbReference type="InterPro" id="IPR052337">
    <property type="entry name" value="SAT4-like"/>
</dbReference>
<protein>
    <recommendedName>
        <fullName evidence="8">Rhodopsin domain-containing protein</fullName>
    </recommendedName>
</protein>
<dbReference type="GO" id="GO:0016020">
    <property type="term" value="C:membrane"/>
    <property type="evidence" value="ECO:0007669"/>
    <property type="project" value="UniProtKB-SubCell"/>
</dbReference>
<comment type="similarity">
    <text evidence="5">Belongs to the SAT4 family.</text>
</comment>
<comment type="caution">
    <text evidence="9">The sequence shown here is derived from an EMBL/GenBank/DDBJ whole genome shotgun (WGS) entry which is preliminary data.</text>
</comment>
<feature type="region of interest" description="Disordered" evidence="6">
    <location>
        <begin position="356"/>
        <end position="375"/>
    </location>
</feature>
<reference evidence="9" key="2">
    <citation type="submission" date="2023-05" db="EMBL/GenBank/DDBJ databases">
        <authorList>
            <consortium name="Lawrence Berkeley National Laboratory"/>
            <person name="Steindorff A."/>
            <person name="Hensen N."/>
            <person name="Bonometti L."/>
            <person name="Westerberg I."/>
            <person name="Brannstrom I.O."/>
            <person name="Guillou S."/>
            <person name="Cros-Aarteil S."/>
            <person name="Calhoun S."/>
            <person name="Haridas S."/>
            <person name="Kuo A."/>
            <person name="Mondo S."/>
            <person name="Pangilinan J."/>
            <person name="Riley R."/>
            <person name="Labutti K."/>
            <person name="Andreopoulos B."/>
            <person name="Lipzen A."/>
            <person name="Chen C."/>
            <person name="Yanf M."/>
            <person name="Daum C."/>
            <person name="Ng V."/>
            <person name="Clum A."/>
            <person name="Ohm R."/>
            <person name="Martin F."/>
            <person name="Silar P."/>
            <person name="Natvig D."/>
            <person name="Lalanne C."/>
            <person name="Gautier V."/>
            <person name="Ament-Velasquez S.L."/>
            <person name="Kruys A."/>
            <person name="Hutchinson M.I."/>
            <person name="Powell A.J."/>
            <person name="Barry K."/>
            <person name="Miller A.N."/>
            <person name="Grigoriev I.V."/>
            <person name="Debuchy R."/>
            <person name="Gladieux P."/>
            <person name="Thoren M.H."/>
            <person name="Johannesson H."/>
        </authorList>
    </citation>
    <scope>NUCLEOTIDE SEQUENCE</scope>
    <source>
        <strain evidence="9">PSN309</strain>
    </source>
</reference>
<evidence type="ECO:0000256" key="2">
    <source>
        <dbReference type="ARBA" id="ARBA00022692"/>
    </source>
</evidence>
<feature type="transmembrane region" description="Helical" evidence="7">
    <location>
        <begin position="66"/>
        <end position="88"/>
    </location>
</feature>
<feature type="transmembrane region" description="Helical" evidence="7">
    <location>
        <begin position="33"/>
        <end position="54"/>
    </location>
</feature>
<dbReference type="InterPro" id="IPR049326">
    <property type="entry name" value="Rhodopsin_dom_fungi"/>
</dbReference>
<dbReference type="Proteomes" id="UP001302126">
    <property type="component" value="Unassembled WGS sequence"/>
</dbReference>
<evidence type="ECO:0000256" key="5">
    <source>
        <dbReference type="ARBA" id="ARBA00038359"/>
    </source>
</evidence>
<dbReference type="EMBL" id="MU864460">
    <property type="protein sequence ID" value="KAK4185150.1"/>
    <property type="molecule type" value="Genomic_DNA"/>
</dbReference>
<evidence type="ECO:0000256" key="4">
    <source>
        <dbReference type="ARBA" id="ARBA00023136"/>
    </source>
</evidence>
<dbReference type="AlphaFoldDB" id="A0AAN6WPN7"/>
<dbReference type="PANTHER" id="PTHR33048:SF47">
    <property type="entry name" value="INTEGRAL MEMBRANE PROTEIN-RELATED"/>
    <property type="match status" value="1"/>
</dbReference>
<evidence type="ECO:0000313" key="10">
    <source>
        <dbReference type="Proteomes" id="UP001302126"/>
    </source>
</evidence>
<name>A0AAN6WPN7_9PEZI</name>
<accession>A0AAN6WPN7</accession>
<feature type="transmembrane region" description="Helical" evidence="7">
    <location>
        <begin position="245"/>
        <end position="267"/>
    </location>
</feature>
<feature type="transmembrane region" description="Helical" evidence="7">
    <location>
        <begin position="287"/>
        <end position="307"/>
    </location>
</feature>
<feature type="transmembrane region" description="Helical" evidence="7">
    <location>
        <begin position="118"/>
        <end position="137"/>
    </location>
</feature>
<keyword evidence="2 7" id="KW-0812">Transmembrane</keyword>